<evidence type="ECO:0000256" key="6">
    <source>
        <dbReference type="RuleBase" id="RU363053"/>
    </source>
</evidence>
<reference evidence="8" key="1">
    <citation type="journal article" date="2014" name="Proc. Natl. Acad. Sci. U.S.A.">
        <title>Extensive sampling of basidiomycete genomes demonstrates inadequacy of the white-rot/brown-rot paradigm for wood decay fungi.</title>
        <authorList>
            <person name="Riley R."/>
            <person name="Salamov A.A."/>
            <person name="Brown D.W."/>
            <person name="Nagy L.G."/>
            <person name="Floudas D."/>
            <person name="Held B.W."/>
            <person name="Levasseur A."/>
            <person name="Lombard V."/>
            <person name="Morin E."/>
            <person name="Otillar R."/>
            <person name="Lindquist E.A."/>
            <person name="Sun H."/>
            <person name="LaButti K.M."/>
            <person name="Schmutz J."/>
            <person name="Jabbour D."/>
            <person name="Luo H."/>
            <person name="Baker S.E."/>
            <person name="Pisabarro A.G."/>
            <person name="Walton J.D."/>
            <person name="Blanchette R.A."/>
            <person name="Henrissat B."/>
            <person name="Martin F."/>
            <person name="Cullen D."/>
            <person name="Hibbett D.S."/>
            <person name="Grigoriev I.V."/>
        </authorList>
    </citation>
    <scope>NUCLEOTIDE SEQUENCE [LARGE SCALE GENOMIC DNA]</scope>
    <source>
        <strain evidence="8">MUCL 33604</strain>
    </source>
</reference>
<feature type="transmembrane region" description="Helical" evidence="6">
    <location>
        <begin position="85"/>
        <end position="105"/>
    </location>
</feature>
<gene>
    <name evidence="7" type="ORF">JAAARDRAFT_638211</name>
</gene>
<accession>A0A067P6Z9</accession>
<proteinExistence type="inferred from homology"/>
<evidence type="ECO:0000256" key="5">
    <source>
        <dbReference type="ARBA" id="ARBA00023136"/>
    </source>
</evidence>
<keyword evidence="3 6" id="KW-0812">Transmembrane</keyword>
<feature type="transmembrane region" description="Helical" evidence="6">
    <location>
        <begin position="153"/>
        <end position="171"/>
    </location>
</feature>
<dbReference type="GO" id="GO:0005739">
    <property type="term" value="C:mitochondrion"/>
    <property type="evidence" value="ECO:0007669"/>
    <property type="project" value="TreeGrafter"/>
</dbReference>
<evidence type="ECO:0000256" key="4">
    <source>
        <dbReference type="ARBA" id="ARBA00022989"/>
    </source>
</evidence>
<dbReference type="HOGENOM" id="CLU_049109_8_1_1"/>
<evidence type="ECO:0000313" key="8">
    <source>
        <dbReference type="Proteomes" id="UP000027265"/>
    </source>
</evidence>
<dbReference type="PANTHER" id="PTHR11266:SF17">
    <property type="entry name" value="PROTEIN MPV17"/>
    <property type="match status" value="1"/>
</dbReference>
<evidence type="ECO:0000256" key="3">
    <source>
        <dbReference type="ARBA" id="ARBA00022692"/>
    </source>
</evidence>
<protein>
    <recommendedName>
        <fullName evidence="9">Protein SYM1</fullName>
    </recommendedName>
</protein>
<dbReference type="Pfam" id="PF04117">
    <property type="entry name" value="Mpv17_PMP22"/>
    <property type="match status" value="1"/>
</dbReference>
<evidence type="ECO:0008006" key="9">
    <source>
        <dbReference type="Google" id="ProtNLM"/>
    </source>
</evidence>
<name>A0A067P6Z9_9AGAM</name>
<organism evidence="7 8">
    <name type="scientific">Jaapia argillacea MUCL 33604</name>
    <dbReference type="NCBI Taxonomy" id="933084"/>
    <lineage>
        <taxon>Eukaryota</taxon>
        <taxon>Fungi</taxon>
        <taxon>Dikarya</taxon>
        <taxon>Basidiomycota</taxon>
        <taxon>Agaricomycotina</taxon>
        <taxon>Agaricomycetes</taxon>
        <taxon>Agaricomycetidae</taxon>
        <taxon>Jaapiales</taxon>
        <taxon>Jaapiaceae</taxon>
        <taxon>Jaapia</taxon>
    </lineage>
</organism>
<evidence type="ECO:0000256" key="2">
    <source>
        <dbReference type="ARBA" id="ARBA00006824"/>
    </source>
</evidence>
<dbReference type="EMBL" id="KL197779">
    <property type="protein sequence ID" value="KDQ49595.1"/>
    <property type="molecule type" value="Genomic_DNA"/>
</dbReference>
<sequence>MASILRAYNAALIRRPMLAQCATAAVLFGSGDIIAQQAFEKKGINHDWMRTARLSFYGGCMFGPPLTKWIQFLNRLHFKSPTRGVIYRVWLDQAIFTPVVIGYFFTSMTFLEGKGPFDAIDRIQTAYAPTLLRNWCVFVPTQIINFAIVPNHLRFFVVGVVSLFWNTYLSAVNARQQRLESPPAPPIKNEID</sequence>
<keyword evidence="5 6" id="KW-0472">Membrane</keyword>
<evidence type="ECO:0000313" key="7">
    <source>
        <dbReference type="EMBL" id="KDQ49595.1"/>
    </source>
</evidence>
<dbReference type="OrthoDB" id="430207at2759"/>
<dbReference type="Proteomes" id="UP000027265">
    <property type="component" value="Unassembled WGS sequence"/>
</dbReference>
<dbReference type="GO" id="GO:0016020">
    <property type="term" value="C:membrane"/>
    <property type="evidence" value="ECO:0007669"/>
    <property type="project" value="UniProtKB-SubCell"/>
</dbReference>
<dbReference type="STRING" id="933084.A0A067P6Z9"/>
<dbReference type="InParanoid" id="A0A067P6Z9"/>
<dbReference type="AlphaFoldDB" id="A0A067P6Z9"/>
<evidence type="ECO:0000256" key="1">
    <source>
        <dbReference type="ARBA" id="ARBA00004141"/>
    </source>
</evidence>
<comment type="subcellular location">
    <subcellularLocation>
        <location evidence="1">Membrane</location>
        <topology evidence="1">Multi-pass membrane protein</topology>
    </subcellularLocation>
</comment>
<comment type="similarity">
    <text evidence="2 6">Belongs to the peroxisomal membrane protein PXMP2/4 family.</text>
</comment>
<dbReference type="InterPro" id="IPR007248">
    <property type="entry name" value="Mpv17_PMP22"/>
</dbReference>
<keyword evidence="4 6" id="KW-1133">Transmembrane helix</keyword>
<keyword evidence="8" id="KW-1185">Reference proteome</keyword>
<dbReference type="PANTHER" id="PTHR11266">
    <property type="entry name" value="PEROXISOMAL MEMBRANE PROTEIN 2, PXMP2 MPV17"/>
    <property type="match status" value="1"/>
</dbReference>